<name>Q23VB7_TETTS</name>
<dbReference type="Proteomes" id="UP000009168">
    <property type="component" value="Unassembled WGS sequence"/>
</dbReference>
<dbReference type="EMBL" id="GG662614">
    <property type="protein sequence ID" value="EAS00465.1"/>
    <property type="molecule type" value="Genomic_DNA"/>
</dbReference>
<dbReference type="HOGENOM" id="CLU_503920_0_0_1"/>
<keyword evidence="3" id="KW-1185">Reference proteome</keyword>
<feature type="region of interest" description="Disordered" evidence="1">
    <location>
        <begin position="125"/>
        <end position="144"/>
    </location>
</feature>
<dbReference type="AlphaFoldDB" id="Q23VB7"/>
<sequence length="541" mass="64791">METEQRYSNQILHASTKQNENSCQTLQLIQMDNVDICYKQDLQQKNNQRQTFNQLSKQQMIQFDQMINDNYFSQQEQYRQFQIQNQPLNYQYQCSINSSTDTLASSQSSQECNYYDGVSKFGQVKQENRKGSGDSTSDQIEGENEMGVEYDDYTNVSYQYPEYNEQEEKIEEENNKIMIERLNKQQTFVFSMDQKENSDVEFKYLPLNKILTSEREFYMYGDIILERNYSYQDEKAVNSFCHWKYINSAETKSNFVKILANNKSCCAEDFNQVIQIYRSYQNQDIYEITQLLEKFSFMFKYLKQGLQKQAEYIEMFSKYQMLMKRQQLFEQLSDEYLCKIPQDKFFLAIKIQPNFKDGQIEGSRICFSRSLLKLVNMPEEKFINLILRNKAPEFFGWQLRLMFLRNKLSKFLRKSDEEDFLEGDLLTRDGLRIPSKVKKEVIRFNIDQLIPELTLEPFQETLAIYYFEIDQNTLNQISYMRNNYNIEELSYDEEDFYTYSLETQAFLELYYSNINCSSKKYQKKKQSKKASEFKGGDCNIE</sequence>
<organism evidence="2 3">
    <name type="scientific">Tetrahymena thermophila (strain SB210)</name>
    <dbReference type="NCBI Taxonomy" id="312017"/>
    <lineage>
        <taxon>Eukaryota</taxon>
        <taxon>Sar</taxon>
        <taxon>Alveolata</taxon>
        <taxon>Ciliophora</taxon>
        <taxon>Intramacronucleata</taxon>
        <taxon>Oligohymenophorea</taxon>
        <taxon>Hymenostomatida</taxon>
        <taxon>Tetrahymenina</taxon>
        <taxon>Tetrahymenidae</taxon>
        <taxon>Tetrahymena</taxon>
    </lineage>
</organism>
<dbReference type="InParanoid" id="Q23VB7"/>
<reference evidence="3" key="1">
    <citation type="journal article" date="2006" name="PLoS Biol.">
        <title>Macronuclear genome sequence of the ciliate Tetrahymena thermophila, a model eukaryote.</title>
        <authorList>
            <person name="Eisen J.A."/>
            <person name="Coyne R.S."/>
            <person name="Wu M."/>
            <person name="Wu D."/>
            <person name="Thiagarajan M."/>
            <person name="Wortman J.R."/>
            <person name="Badger J.H."/>
            <person name="Ren Q."/>
            <person name="Amedeo P."/>
            <person name="Jones K.M."/>
            <person name="Tallon L.J."/>
            <person name="Delcher A.L."/>
            <person name="Salzberg S.L."/>
            <person name="Silva J.C."/>
            <person name="Haas B.J."/>
            <person name="Majoros W.H."/>
            <person name="Farzad M."/>
            <person name="Carlton J.M."/>
            <person name="Smith R.K. Jr."/>
            <person name="Garg J."/>
            <person name="Pearlman R.E."/>
            <person name="Karrer K.M."/>
            <person name="Sun L."/>
            <person name="Manning G."/>
            <person name="Elde N.C."/>
            <person name="Turkewitz A.P."/>
            <person name="Asai D.J."/>
            <person name="Wilkes D.E."/>
            <person name="Wang Y."/>
            <person name="Cai H."/>
            <person name="Collins K."/>
            <person name="Stewart B.A."/>
            <person name="Lee S.R."/>
            <person name="Wilamowska K."/>
            <person name="Weinberg Z."/>
            <person name="Ruzzo W.L."/>
            <person name="Wloga D."/>
            <person name="Gaertig J."/>
            <person name="Frankel J."/>
            <person name="Tsao C.-C."/>
            <person name="Gorovsky M.A."/>
            <person name="Keeling P.J."/>
            <person name="Waller R.F."/>
            <person name="Patron N.J."/>
            <person name="Cherry J.M."/>
            <person name="Stover N.A."/>
            <person name="Krieger C.J."/>
            <person name="del Toro C."/>
            <person name="Ryder H.F."/>
            <person name="Williamson S.C."/>
            <person name="Barbeau R.A."/>
            <person name="Hamilton E.P."/>
            <person name="Orias E."/>
        </authorList>
    </citation>
    <scope>NUCLEOTIDE SEQUENCE [LARGE SCALE GENOMIC DNA]</scope>
    <source>
        <strain evidence="3">SB210</strain>
    </source>
</reference>
<dbReference type="GeneID" id="7825800"/>
<dbReference type="KEGG" id="tet:TTHERM_01295280"/>
<evidence type="ECO:0000313" key="2">
    <source>
        <dbReference type="EMBL" id="EAS00465.1"/>
    </source>
</evidence>
<evidence type="ECO:0000256" key="1">
    <source>
        <dbReference type="SAM" id="MobiDB-lite"/>
    </source>
</evidence>
<dbReference type="RefSeq" id="XP_001020710.1">
    <property type="nucleotide sequence ID" value="XM_001020710.1"/>
</dbReference>
<accession>Q23VB7</accession>
<gene>
    <name evidence="2" type="ORF">TTHERM_01295280</name>
</gene>
<feature type="region of interest" description="Disordered" evidence="1">
    <location>
        <begin position="522"/>
        <end position="541"/>
    </location>
</feature>
<protein>
    <submittedName>
        <fullName evidence="2">Uncharacterized protein</fullName>
    </submittedName>
</protein>
<evidence type="ECO:0000313" key="3">
    <source>
        <dbReference type="Proteomes" id="UP000009168"/>
    </source>
</evidence>
<proteinExistence type="predicted"/>